<dbReference type="AlphaFoldDB" id="A0A5D2AA47"/>
<organism evidence="1 2">
    <name type="scientific">Gossypium darwinii</name>
    <name type="common">Darwin's cotton</name>
    <name type="synonym">Gossypium barbadense var. darwinii</name>
    <dbReference type="NCBI Taxonomy" id="34276"/>
    <lineage>
        <taxon>Eukaryota</taxon>
        <taxon>Viridiplantae</taxon>
        <taxon>Streptophyta</taxon>
        <taxon>Embryophyta</taxon>
        <taxon>Tracheophyta</taxon>
        <taxon>Spermatophyta</taxon>
        <taxon>Magnoliopsida</taxon>
        <taxon>eudicotyledons</taxon>
        <taxon>Gunneridae</taxon>
        <taxon>Pentapetalae</taxon>
        <taxon>rosids</taxon>
        <taxon>malvids</taxon>
        <taxon>Malvales</taxon>
        <taxon>Malvaceae</taxon>
        <taxon>Malvoideae</taxon>
        <taxon>Gossypium</taxon>
    </lineage>
</organism>
<keyword evidence="2" id="KW-1185">Reference proteome</keyword>
<feature type="non-terminal residue" evidence="1">
    <location>
        <position position="1"/>
    </location>
</feature>
<evidence type="ECO:0000313" key="1">
    <source>
        <dbReference type="EMBL" id="TYG41008.1"/>
    </source>
</evidence>
<proteinExistence type="predicted"/>
<sequence length="97" mass="11587">KNKITLDPLVPNQTVLQCRHHHRFRHSINPTPSNLSSPAFQHNKVRHLIKKHTQSINMMCNRSEHRFIFLLLLNIFYNCQRIAFHNQSLKAQHTRED</sequence>
<evidence type="ECO:0000313" key="2">
    <source>
        <dbReference type="Proteomes" id="UP000323506"/>
    </source>
</evidence>
<gene>
    <name evidence="1" type="ORF">ES288_D12G140900v1</name>
</gene>
<name>A0A5D2AA47_GOSDA</name>
<dbReference type="EMBL" id="CM017712">
    <property type="protein sequence ID" value="TYG41008.1"/>
    <property type="molecule type" value="Genomic_DNA"/>
</dbReference>
<protein>
    <submittedName>
        <fullName evidence="1">Uncharacterized protein</fullName>
    </submittedName>
</protein>
<accession>A0A5D2AA47</accession>
<dbReference type="Proteomes" id="UP000323506">
    <property type="component" value="Chromosome D12"/>
</dbReference>
<reference evidence="1 2" key="1">
    <citation type="submission" date="2019-06" db="EMBL/GenBank/DDBJ databases">
        <title>WGS assembly of Gossypium darwinii.</title>
        <authorList>
            <person name="Chen Z.J."/>
            <person name="Sreedasyam A."/>
            <person name="Ando A."/>
            <person name="Song Q."/>
            <person name="De L."/>
            <person name="Hulse-Kemp A."/>
            <person name="Ding M."/>
            <person name="Ye W."/>
            <person name="Kirkbride R."/>
            <person name="Jenkins J."/>
            <person name="Plott C."/>
            <person name="Lovell J."/>
            <person name="Lin Y.-M."/>
            <person name="Vaughn R."/>
            <person name="Liu B."/>
            <person name="Li W."/>
            <person name="Simpson S."/>
            <person name="Scheffler B."/>
            <person name="Saski C."/>
            <person name="Grover C."/>
            <person name="Hu G."/>
            <person name="Conover J."/>
            <person name="Carlson J."/>
            <person name="Shu S."/>
            <person name="Boston L."/>
            <person name="Williams M."/>
            <person name="Peterson D."/>
            <person name="Mcgee K."/>
            <person name="Jones D."/>
            <person name="Wendel J."/>
            <person name="Stelly D."/>
            <person name="Grimwood J."/>
            <person name="Schmutz J."/>
        </authorList>
    </citation>
    <scope>NUCLEOTIDE SEQUENCE [LARGE SCALE GENOMIC DNA]</scope>
    <source>
        <strain evidence="1">1808015.09</strain>
    </source>
</reference>